<evidence type="ECO:0000313" key="2">
    <source>
        <dbReference type="Proteomes" id="UP000094769"/>
    </source>
</evidence>
<name>A0A7Z1AER4_9GAMM</name>
<accession>A0A7Z1AER4</accession>
<keyword evidence="2" id="KW-1185">Reference proteome</keyword>
<gene>
    <name evidence="1" type="ORF">CODIS_26630</name>
</gene>
<dbReference type="EMBL" id="MARB01000014">
    <property type="protein sequence ID" value="ODJ87146.1"/>
    <property type="molecule type" value="Genomic_DNA"/>
</dbReference>
<reference evidence="1 2" key="1">
    <citation type="submission" date="2016-06" db="EMBL/GenBank/DDBJ databases">
        <title>Genome sequence of endosymbiont of Candidatus Endolucinida thiodiazotropha.</title>
        <authorList>
            <person name="Poehlein A."/>
            <person name="Koenig S."/>
            <person name="Heiden S.E."/>
            <person name="Thuermer A."/>
            <person name="Voget S."/>
            <person name="Daniel R."/>
            <person name="Markert S."/>
            <person name="Gros O."/>
            <person name="Schweder T."/>
        </authorList>
    </citation>
    <scope>NUCLEOTIDE SEQUENCE [LARGE SCALE GENOMIC DNA]</scope>
    <source>
        <strain evidence="1 2">COS</strain>
    </source>
</reference>
<sequence length="263" mass="29143">MNETFDIPKILELRKLTRSISEKIETDLNGYLSTLGPLFSPTPILGEYIRGGSKAPVKGAEMAFRDLKSRYQAIAGQIPFSLQTELSPPLDIFAATPALTAVEYPYTATAENKSASLTVTSPLKWVLSYPDLNPKRLLELLQGNRNQQEDELSHALLQCLTLNLVLEKRPGLVSILQGLRFTIDTSHHDGLGELPVIIISCPLRTLLPSDDIIIQNTEISGIPSFEEIINIEDIRELSDPLQQNVLSITKEISPTVYQEIASH</sequence>
<comment type="caution">
    <text evidence="1">The sequence shown here is derived from an EMBL/GenBank/DDBJ whole genome shotgun (WGS) entry which is preliminary data.</text>
</comment>
<dbReference type="RefSeq" id="WP_069125735.1">
    <property type="nucleotide sequence ID" value="NZ_MARB01000014.1"/>
</dbReference>
<dbReference type="Proteomes" id="UP000094769">
    <property type="component" value="Unassembled WGS sequence"/>
</dbReference>
<dbReference type="OrthoDB" id="6981172at2"/>
<dbReference type="AlphaFoldDB" id="A0A7Z1AER4"/>
<organism evidence="1 2">
    <name type="scientific">Candidatus Thiodiazotropha endolucinida</name>
    <dbReference type="NCBI Taxonomy" id="1655433"/>
    <lineage>
        <taxon>Bacteria</taxon>
        <taxon>Pseudomonadati</taxon>
        <taxon>Pseudomonadota</taxon>
        <taxon>Gammaproteobacteria</taxon>
        <taxon>Chromatiales</taxon>
        <taxon>Sedimenticolaceae</taxon>
        <taxon>Candidatus Thiodiazotropha</taxon>
    </lineage>
</organism>
<proteinExistence type="predicted"/>
<protein>
    <submittedName>
        <fullName evidence="1">Uncharacterized protein</fullName>
    </submittedName>
</protein>
<evidence type="ECO:0000313" key="1">
    <source>
        <dbReference type="EMBL" id="ODJ87146.1"/>
    </source>
</evidence>